<protein>
    <submittedName>
        <fullName evidence="4">SDR family NAD(P)-dependent oxidoreductase</fullName>
    </submittedName>
</protein>
<dbReference type="RefSeq" id="WP_167490085.1">
    <property type="nucleotide sequence ID" value="NZ_CP046173.1"/>
</dbReference>
<dbReference type="Gene3D" id="3.40.50.720">
    <property type="entry name" value="NAD(P)-binding Rossmann-like Domain"/>
    <property type="match status" value="1"/>
</dbReference>
<keyword evidence="2" id="KW-0560">Oxidoreductase</keyword>
<proteinExistence type="inferred from homology"/>
<evidence type="ECO:0000313" key="5">
    <source>
        <dbReference type="Proteomes" id="UP000500953"/>
    </source>
</evidence>
<dbReference type="PROSITE" id="PS00061">
    <property type="entry name" value="ADH_SHORT"/>
    <property type="match status" value="1"/>
</dbReference>
<dbReference type="SUPFAM" id="SSF51735">
    <property type="entry name" value="NAD(P)-binding Rossmann-fold domains"/>
    <property type="match status" value="1"/>
</dbReference>
<dbReference type="Pfam" id="PF00106">
    <property type="entry name" value="adh_short"/>
    <property type="match status" value="1"/>
</dbReference>
<dbReference type="PANTHER" id="PTHR44196:SF1">
    <property type="entry name" value="DEHYDROGENASE_REDUCTASE SDR FAMILY MEMBER 7B"/>
    <property type="match status" value="1"/>
</dbReference>
<accession>A0A6G9ZBF0</accession>
<evidence type="ECO:0000256" key="1">
    <source>
        <dbReference type="ARBA" id="ARBA00006484"/>
    </source>
</evidence>
<dbReference type="GO" id="GO:0016020">
    <property type="term" value="C:membrane"/>
    <property type="evidence" value="ECO:0007669"/>
    <property type="project" value="TreeGrafter"/>
</dbReference>
<dbReference type="EMBL" id="CP046173">
    <property type="protein sequence ID" value="QIS22677.1"/>
    <property type="molecule type" value="Genomic_DNA"/>
</dbReference>
<reference evidence="4 5" key="1">
    <citation type="journal article" date="2019" name="ACS Chem. Biol.">
        <title>Identification and Mobilization of a Cryptic Antibiotic Biosynthesis Gene Locus from a Human-Pathogenic Nocardia Isolate.</title>
        <authorList>
            <person name="Herisse M."/>
            <person name="Ishida K."/>
            <person name="Porter J.L."/>
            <person name="Howden B."/>
            <person name="Hertweck C."/>
            <person name="Stinear T.P."/>
            <person name="Pidot S.J."/>
        </authorList>
    </citation>
    <scope>NUCLEOTIDE SEQUENCE [LARGE SCALE GENOMIC DNA]</scope>
    <source>
        <strain evidence="4 5">AUSMDU00012715</strain>
    </source>
</reference>
<name>A0A6G9ZBF0_9NOCA</name>
<dbReference type="PRINTS" id="PR00080">
    <property type="entry name" value="SDRFAMILY"/>
</dbReference>
<dbReference type="InterPro" id="IPR036291">
    <property type="entry name" value="NAD(P)-bd_dom_sf"/>
</dbReference>
<dbReference type="PRINTS" id="PR00081">
    <property type="entry name" value="GDHRDH"/>
</dbReference>
<dbReference type="PANTHER" id="PTHR44196">
    <property type="entry name" value="DEHYDROGENASE/REDUCTASE SDR FAMILY MEMBER 7B"/>
    <property type="match status" value="1"/>
</dbReference>
<evidence type="ECO:0000313" key="4">
    <source>
        <dbReference type="EMBL" id="QIS22677.1"/>
    </source>
</evidence>
<dbReference type="GO" id="GO:0016491">
    <property type="term" value="F:oxidoreductase activity"/>
    <property type="evidence" value="ECO:0007669"/>
    <property type="project" value="UniProtKB-KW"/>
</dbReference>
<dbReference type="CDD" id="cd05233">
    <property type="entry name" value="SDR_c"/>
    <property type="match status" value="1"/>
</dbReference>
<organism evidence="4 5">
    <name type="scientific">Nocardia terpenica</name>
    <dbReference type="NCBI Taxonomy" id="455432"/>
    <lineage>
        <taxon>Bacteria</taxon>
        <taxon>Bacillati</taxon>
        <taxon>Actinomycetota</taxon>
        <taxon>Actinomycetes</taxon>
        <taxon>Mycobacteriales</taxon>
        <taxon>Nocardiaceae</taxon>
        <taxon>Nocardia</taxon>
    </lineage>
</organism>
<comment type="similarity">
    <text evidence="1 3">Belongs to the short-chain dehydrogenases/reductases (SDR) family.</text>
</comment>
<evidence type="ECO:0000256" key="3">
    <source>
        <dbReference type="RuleBase" id="RU000363"/>
    </source>
</evidence>
<dbReference type="InterPro" id="IPR020904">
    <property type="entry name" value="Sc_DH/Rdtase_CS"/>
</dbReference>
<sequence>MKLEAGQVAVVTGAANGIGQAVAAALGARGLRLVLADLEGDRLAEVAAELDADTIAVPTDVTDTEQVERLAQTALDRFGGVDLLINNAGTMSGGPSWQIDPADWQRMIAVNLGGVAGGVRVFVPHMVAAGRGHVVNIASVSGLIADPFNAVYAATKHGVVSLSESLRGELSMLAPEIGVTVVCPGPIDTRMLRGLMDNAAALVAGGPDALRDRPDAGWFATVTADQYEKLTPLFGAITNMNSVMVPPADAAAVVLAAVEANRLYVTTHPAWAGKVRDRSERIIADLLASPTERTRAIALGRKARARVEHGGRVVRRIAFRCGEVLGGFREGFRGN</sequence>
<dbReference type="Proteomes" id="UP000500953">
    <property type="component" value="Chromosome"/>
</dbReference>
<evidence type="ECO:0000256" key="2">
    <source>
        <dbReference type="ARBA" id="ARBA00023002"/>
    </source>
</evidence>
<dbReference type="InterPro" id="IPR002347">
    <property type="entry name" value="SDR_fam"/>
</dbReference>
<gene>
    <name evidence="4" type="ORF">F6W96_34380</name>
</gene>
<dbReference type="AlphaFoldDB" id="A0A6G9ZBF0"/>